<evidence type="ECO:0000313" key="2">
    <source>
        <dbReference type="EMBL" id="RZS33885.1"/>
    </source>
</evidence>
<proteinExistence type="predicted"/>
<gene>
    <name evidence="2" type="ORF">EV193_11035</name>
</gene>
<protein>
    <submittedName>
        <fullName evidence="2">Uncharacterized protein</fullName>
    </submittedName>
</protein>
<accession>A0A4Q7KI64</accession>
<dbReference type="RefSeq" id="WP_130347109.1">
    <property type="nucleotide sequence ID" value="NZ_SGWQ01000010.1"/>
</dbReference>
<dbReference type="Proteomes" id="UP000294257">
    <property type="component" value="Unassembled WGS sequence"/>
</dbReference>
<dbReference type="EMBL" id="SGWQ01000010">
    <property type="protein sequence ID" value="RZS33885.1"/>
    <property type="molecule type" value="Genomic_DNA"/>
</dbReference>
<name>A0A4Q7KI64_9PSEU</name>
<feature type="region of interest" description="Disordered" evidence="1">
    <location>
        <begin position="30"/>
        <end position="53"/>
    </location>
</feature>
<sequence>MKLIISSLLVFSAVVALTVGAFYMGRTTAPSSAEVKPDDPSGSGVNSSSTDNLQRRVGDLTRCYWAAMTVAGDAVEKLQLAQGRAAGYLRTAIEQRNWREADQLRSGIASLEISSVPLWDLHARCG</sequence>
<organism evidence="2 3">
    <name type="scientific">Herbihabitans rhizosphaerae</name>
    <dbReference type="NCBI Taxonomy" id="1872711"/>
    <lineage>
        <taxon>Bacteria</taxon>
        <taxon>Bacillati</taxon>
        <taxon>Actinomycetota</taxon>
        <taxon>Actinomycetes</taxon>
        <taxon>Pseudonocardiales</taxon>
        <taxon>Pseudonocardiaceae</taxon>
        <taxon>Herbihabitans</taxon>
    </lineage>
</organism>
<comment type="caution">
    <text evidence="2">The sequence shown here is derived from an EMBL/GenBank/DDBJ whole genome shotgun (WGS) entry which is preliminary data.</text>
</comment>
<reference evidence="2 3" key="1">
    <citation type="submission" date="2019-02" db="EMBL/GenBank/DDBJ databases">
        <title>Genomic Encyclopedia of Type Strains, Phase IV (KMG-IV): sequencing the most valuable type-strain genomes for metagenomic binning, comparative biology and taxonomic classification.</title>
        <authorList>
            <person name="Goeker M."/>
        </authorList>
    </citation>
    <scope>NUCLEOTIDE SEQUENCE [LARGE SCALE GENOMIC DNA]</scope>
    <source>
        <strain evidence="2 3">DSM 101727</strain>
    </source>
</reference>
<feature type="compositionally biased region" description="Polar residues" evidence="1">
    <location>
        <begin position="43"/>
        <end position="52"/>
    </location>
</feature>
<keyword evidence="3" id="KW-1185">Reference proteome</keyword>
<evidence type="ECO:0000313" key="3">
    <source>
        <dbReference type="Proteomes" id="UP000294257"/>
    </source>
</evidence>
<evidence type="ECO:0000256" key="1">
    <source>
        <dbReference type="SAM" id="MobiDB-lite"/>
    </source>
</evidence>
<dbReference type="AlphaFoldDB" id="A0A4Q7KI64"/>